<feature type="active site" evidence="6">
    <location>
        <position position="85"/>
    </location>
</feature>
<feature type="region of interest" description="Disordered" evidence="8">
    <location>
        <begin position="413"/>
        <end position="489"/>
    </location>
</feature>
<reference evidence="11 12" key="1">
    <citation type="journal article" date="2021" name="Nat. Commun.">
        <title>Genetic determinants of endophytism in the Arabidopsis root mycobiome.</title>
        <authorList>
            <person name="Mesny F."/>
            <person name="Miyauchi S."/>
            <person name="Thiergart T."/>
            <person name="Pickel B."/>
            <person name="Atanasova L."/>
            <person name="Karlsson M."/>
            <person name="Huettel B."/>
            <person name="Barry K.W."/>
            <person name="Haridas S."/>
            <person name="Chen C."/>
            <person name="Bauer D."/>
            <person name="Andreopoulos W."/>
            <person name="Pangilinan J."/>
            <person name="LaButti K."/>
            <person name="Riley R."/>
            <person name="Lipzen A."/>
            <person name="Clum A."/>
            <person name="Drula E."/>
            <person name="Henrissat B."/>
            <person name="Kohler A."/>
            <person name="Grigoriev I.V."/>
            <person name="Martin F.M."/>
            <person name="Hacquard S."/>
        </authorList>
    </citation>
    <scope>NUCLEOTIDE SEQUENCE [LARGE SCALE GENOMIC DNA]</scope>
    <source>
        <strain evidence="11 12">MPI-CAGE-CH-0241</strain>
    </source>
</reference>
<evidence type="ECO:0000256" key="6">
    <source>
        <dbReference type="PIRSR" id="PIRSR601461-1"/>
    </source>
</evidence>
<dbReference type="Gene3D" id="2.40.70.10">
    <property type="entry name" value="Acid Proteases"/>
    <property type="match status" value="2"/>
</dbReference>
<keyword evidence="12" id="KW-1185">Reference proteome</keyword>
<name>A0A9P8W0W4_9HYPO</name>
<dbReference type="InterPro" id="IPR033876">
    <property type="entry name" value="SAP-like"/>
</dbReference>
<evidence type="ECO:0000256" key="3">
    <source>
        <dbReference type="ARBA" id="ARBA00022729"/>
    </source>
</evidence>
<dbReference type="PROSITE" id="PS51767">
    <property type="entry name" value="PEPTIDASE_A1"/>
    <property type="match status" value="1"/>
</dbReference>
<feature type="chain" id="PRO_5040160579" evidence="9">
    <location>
        <begin position="18"/>
        <end position="731"/>
    </location>
</feature>
<comment type="caution">
    <text evidence="11">The sequence shown here is derived from an EMBL/GenBank/DDBJ whole genome shotgun (WGS) entry which is preliminary data.</text>
</comment>
<keyword evidence="5" id="KW-0378">Hydrolase</keyword>
<dbReference type="Proteomes" id="UP000777438">
    <property type="component" value="Unassembled WGS sequence"/>
</dbReference>
<feature type="compositionally biased region" description="Low complexity" evidence="8">
    <location>
        <begin position="413"/>
        <end position="477"/>
    </location>
</feature>
<dbReference type="EMBL" id="JAGPYM010000015">
    <property type="protein sequence ID" value="KAH6887104.1"/>
    <property type="molecule type" value="Genomic_DNA"/>
</dbReference>
<keyword evidence="7" id="KW-1015">Disulfide bond</keyword>
<sequence length="731" mass="77486">MLSTLFSLAALPILAQAIKIPDDNRLVQEPGLIRFPLRVTEGAPILTNITKRQNDVDLKSQKTGNFYSIDLVLGTPGQKVSVNFDTGSSELWVNPICSKSNDPDFCNSFGRFTQSSSFASLGVQGSVTYGTGYVDFDYGYDYVALGPAKISQQIFGVAYDSEFAVVGIMGAGPDLGGWNNDYPLLIDSLAQQGFTNSRAFSLDIRSLESSRGSVIFGGIDTRKYSGHLEKRPIVPADSSPDGNTRYWVNVDGIALSLGDGSKKTIFSEVNGLTVLLDSGYTLSALPGPIFQPLVDNFPTAKPIQGTRYYEVDCSVGDTEGTLDYTFGETVIKVPYNDFIWHLSGGLCVLGAFQDDEFPVLGDTFLRAAYVVYDWDNENIHLANNEDCGSNLVAIGTGPDSVPSLVGECRVAQTTTTELSSTTTTTTTSAEPTTTSTEETSTEPTSTPTETPTGTPTETSTEPTTTPVETSTQTPVETCLSSTDHDRSSDLSTVTAVSSTKYYNVPGAPTTVPGTTVPVTLTSTIKSTQVYTITSCPPSVTNCPIGSLTTKVITSYTTYCPEADMPKPPVTSLTSTYTSTRTYTITDCPGEGPCHKGELTTEIYTSTTLVRPETTATYTVHKTISCGGESEGCVHGSKTMEYTVTIKPATKNAYPTSIPGCSTCTYPSNGKDATFTAAAYFTPTAKVATVTRATAHSTYVEPTGPPVVTAGAAWNAPGVAAVAMGALFAAAI</sequence>
<evidence type="ECO:0000256" key="2">
    <source>
        <dbReference type="ARBA" id="ARBA00022670"/>
    </source>
</evidence>
<evidence type="ECO:0000256" key="4">
    <source>
        <dbReference type="ARBA" id="ARBA00022750"/>
    </source>
</evidence>
<protein>
    <submittedName>
        <fullName evidence="11">Aspartic peptidase domain-containing protein</fullName>
    </submittedName>
</protein>
<evidence type="ECO:0000256" key="8">
    <source>
        <dbReference type="SAM" id="MobiDB-lite"/>
    </source>
</evidence>
<dbReference type="PANTHER" id="PTHR47966:SF65">
    <property type="entry name" value="ASPARTIC-TYPE ENDOPEPTIDASE"/>
    <property type="match status" value="1"/>
</dbReference>
<evidence type="ECO:0000256" key="9">
    <source>
        <dbReference type="SAM" id="SignalP"/>
    </source>
</evidence>
<evidence type="ECO:0000259" key="10">
    <source>
        <dbReference type="PROSITE" id="PS51767"/>
    </source>
</evidence>
<organism evidence="11 12">
    <name type="scientific">Thelonectria olida</name>
    <dbReference type="NCBI Taxonomy" id="1576542"/>
    <lineage>
        <taxon>Eukaryota</taxon>
        <taxon>Fungi</taxon>
        <taxon>Dikarya</taxon>
        <taxon>Ascomycota</taxon>
        <taxon>Pezizomycotina</taxon>
        <taxon>Sordariomycetes</taxon>
        <taxon>Hypocreomycetidae</taxon>
        <taxon>Hypocreales</taxon>
        <taxon>Nectriaceae</taxon>
        <taxon>Thelonectria</taxon>
    </lineage>
</organism>
<dbReference type="PANTHER" id="PTHR47966">
    <property type="entry name" value="BETA-SITE APP-CLEAVING ENZYME, ISOFORM A-RELATED"/>
    <property type="match status" value="1"/>
</dbReference>
<dbReference type="GO" id="GO:0006508">
    <property type="term" value="P:proteolysis"/>
    <property type="evidence" value="ECO:0007669"/>
    <property type="project" value="UniProtKB-KW"/>
</dbReference>
<dbReference type="PRINTS" id="PR00792">
    <property type="entry name" value="PEPSIN"/>
</dbReference>
<evidence type="ECO:0000256" key="7">
    <source>
        <dbReference type="PIRSR" id="PIRSR601461-2"/>
    </source>
</evidence>
<evidence type="ECO:0000313" key="11">
    <source>
        <dbReference type="EMBL" id="KAH6887104.1"/>
    </source>
</evidence>
<feature type="active site" evidence="6">
    <location>
        <position position="277"/>
    </location>
</feature>
<dbReference type="GO" id="GO:0004190">
    <property type="term" value="F:aspartic-type endopeptidase activity"/>
    <property type="evidence" value="ECO:0007669"/>
    <property type="project" value="UniProtKB-KW"/>
</dbReference>
<gene>
    <name evidence="11" type="ORF">B0T10DRAFT_407467</name>
</gene>
<evidence type="ECO:0000256" key="1">
    <source>
        <dbReference type="ARBA" id="ARBA00007447"/>
    </source>
</evidence>
<feature type="disulfide bond" evidence="7">
    <location>
        <begin position="313"/>
        <end position="347"/>
    </location>
</feature>
<dbReference type="Pfam" id="PF00026">
    <property type="entry name" value="Asp"/>
    <property type="match status" value="1"/>
</dbReference>
<proteinExistence type="inferred from homology"/>
<feature type="signal peptide" evidence="9">
    <location>
        <begin position="1"/>
        <end position="17"/>
    </location>
</feature>
<feature type="domain" description="Peptidase A1" evidence="10">
    <location>
        <begin position="67"/>
        <end position="382"/>
    </location>
</feature>
<dbReference type="AlphaFoldDB" id="A0A9P8W0W4"/>
<comment type="similarity">
    <text evidence="1">Belongs to the peptidase A1 family.</text>
</comment>
<dbReference type="InterPro" id="IPR001461">
    <property type="entry name" value="Aspartic_peptidase_A1"/>
</dbReference>
<keyword evidence="2" id="KW-0645">Protease</keyword>
<dbReference type="CDD" id="cd05474">
    <property type="entry name" value="SAP_like"/>
    <property type="match status" value="1"/>
</dbReference>
<evidence type="ECO:0000256" key="5">
    <source>
        <dbReference type="ARBA" id="ARBA00022801"/>
    </source>
</evidence>
<dbReference type="InterPro" id="IPR033121">
    <property type="entry name" value="PEPTIDASE_A1"/>
</dbReference>
<dbReference type="InterPro" id="IPR021109">
    <property type="entry name" value="Peptidase_aspartic_dom_sf"/>
</dbReference>
<keyword evidence="3 9" id="KW-0732">Signal</keyword>
<dbReference type="SUPFAM" id="SSF50630">
    <property type="entry name" value="Acid proteases"/>
    <property type="match status" value="1"/>
</dbReference>
<evidence type="ECO:0000313" key="12">
    <source>
        <dbReference type="Proteomes" id="UP000777438"/>
    </source>
</evidence>
<keyword evidence="4" id="KW-0064">Aspartyl protease</keyword>
<accession>A0A9P8W0W4</accession>
<dbReference type="OrthoDB" id="771136at2759"/>